<dbReference type="AlphaFoldDB" id="A0AAD2EPU5"/>
<keyword evidence="7" id="KW-1133">Transmembrane helix</keyword>
<dbReference type="GO" id="GO:0046872">
    <property type="term" value="F:metal ion binding"/>
    <property type="evidence" value="ECO:0007669"/>
    <property type="project" value="UniProtKB-KW"/>
</dbReference>
<feature type="chain" id="PRO_5041782301" description="Cytochrome c-type biogenesis protein" evidence="7">
    <location>
        <begin position="27"/>
        <end position="156"/>
    </location>
</feature>
<evidence type="ECO:0000256" key="7">
    <source>
        <dbReference type="RuleBase" id="RU364112"/>
    </source>
</evidence>
<dbReference type="GO" id="GO:0017004">
    <property type="term" value="P:cytochrome complex assembly"/>
    <property type="evidence" value="ECO:0007669"/>
    <property type="project" value="UniProtKB-KW"/>
</dbReference>
<accession>A0AAD2EPU5</accession>
<dbReference type="InterPro" id="IPR005616">
    <property type="entry name" value="CcmH/CycL/Ccl2/NrfF_N"/>
</dbReference>
<sequence>MHKRLAALVLAGVAAFTLQMPARAAAADVDLDTRVHALSEQLRCLVCQNQTLADSNADLAVDLRRQIREQLRAGATEAAVKDYLVQRYGDFVLYRPPVKPLTYLLWFGPALLLMAVVFGIVSSRKQQKAPPAEIDADAQARLAALLAASPPEDPRP</sequence>
<feature type="signal peptide" evidence="7">
    <location>
        <begin position="1"/>
        <end position="26"/>
    </location>
</feature>
<dbReference type="InterPro" id="IPR051263">
    <property type="entry name" value="C-type_cytochrome_biogenesis"/>
</dbReference>
<keyword evidence="7" id="KW-0812">Transmembrane</keyword>
<organism evidence="9 10">
    <name type="scientific">Ralstonia wenshanensis</name>
    <dbReference type="NCBI Taxonomy" id="2842456"/>
    <lineage>
        <taxon>Bacteria</taxon>
        <taxon>Pseudomonadati</taxon>
        <taxon>Pseudomonadota</taxon>
        <taxon>Betaproteobacteria</taxon>
        <taxon>Burkholderiales</taxon>
        <taxon>Burkholderiaceae</taxon>
        <taxon>Ralstonia</taxon>
    </lineage>
</organism>
<dbReference type="PANTHER" id="PTHR47870">
    <property type="entry name" value="CYTOCHROME C-TYPE BIOGENESIS PROTEIN CCMH"/>
    <property type="match status" value="1"/>
</dbReference>
<evidence type="ECO:0000256" key="2">
    <source>
        <dbReference type="ARBA" id="ARBA00022617"/>
    </source>
</evidence>
<dbReference type="RefSeq" id="WP_316870130.1">
    <property type="nucleotide sequence ID" value="NZ_CATWAF010000003.1"/>
</dbReference>
<evidence type="ECO:0000256" key="5">
    <source>
        <dbReference type="ARBA" id="ARBA00022748"/>
    </source>
</evidence>
<keyword evidence="10" id="KW-1185">Reference proteome</keyword>
<reference evidence="9 10" key="1">
    <citation type="submission" date="2023-07" db="EMBL/GenBank/DDBJ databases">
        <authorList>
            <person name="Peeters C."/>
        </authorList>
    </citation>
    <scope>NUCLEOTIDE SEQUENCE [LARGE SCALE GENOMIC DNA]</scope>
    <source>
        <strain evidence="9 10">LMG 18091</strain>
    </source>
</reference>
<keyword evidence="4 7" id="KW-0732">Signal</keyword>
<keyword evidence="7" id="KW-0472">Membrane</keyword>
<dbReference type="InterPro" id="IPR038297">
    <property type="entry name" value="CcmH/CycL/NrfF/Ccl2_sf"/>
</dbReference>
<name>A0AAD2EPU5_9RALS</name>
<dbReference type="Gene3D" id="1.10.8.640">
    <property type="entry name" value="Cytochrome C biogenesis protein"/>
    <property type="match status" value="1"/>
</dbReference>
<dbReference type="Pfam" id="PF03918">
    <property type="entry name" value="CcmH"/>
    <property type="match status" value="1"/>
</dbReference>
<keyword evidence="5" id="KW-0201">Cytochrome c-type biogenesis</keyword>
<keyword evidence="6 7" id="KW-0408">Iron</keyword>
<gene>
    <name evidence="9" type="ORF">LMG18091_02656</name>
</gene>
<evidence type="ECO:0000313" key="10">
    <source>
        <dbReference type="Proteomes" id="UP001189915"/>
    </source>
</evidence>
<comment type="function">
    <text evidence="7">Possible subunit of a heme lyase.</text>
</comment>
<comment type="similarity">
    <text evidence="1 7">Belongs to the CcmH/CycL/Ccl2/NrfF family.</text>
</comment>
<dbReference type="PANTHER" id="PTHR47870:SF1">
    <property type="entry name" value="CYTOCHROME C-TYPE BIOGENESIS PROTEIN CCMH"/>
    <property type="match status" value="1"/>
</dbReference>
<dbReference type="FunFam" id="1.10.8.640:FF:000001">
    <property type="entry name" value="Cytochrome c-type biogenesis protein"/>
    <property type="match status" value="1"/>
</dbReference>
<evidence type="ECO:0000256" key="1">
    <source>
        <dbReference type="ARBA" id="ARBA00010342"/>
    </source>
</evidence>
<evidence type="ECO:0000256" key="4">
    <source>
        <dbReference type="ARBA" id="ARBA00022729"/>
    </source>
</evidence>
<dbReference type="Proteomes" id="UP001189915">
    <property type="component" value="Unassembled WGS sequence"/>
</dbReference>
<keyword evidence="3 7" id="KW-0479">Metal-binding</keyword>
<evidence type="ECO:0000256" key="3">
    <source>
        <dbReference type="ARBA" id="ARBA00022723"/>
    </source>
</evidence>
<feature type="transmembrane region" description="Helical" evidence="7">
    <location>
        <begin position="103"/>
        <end position="121"/>
    </location>
</feature>
<feature type="domain" description="CcmH/CycL/Ccl2/NrfF N-terminal" evidence="8">
    <location>
        <begin position="11"/>
        <end position="146"/>
    </location>
</feature>
<evidence type="ECO:0000259" key="8">
    <source>
        <dbReference type="Pfam" id="PF03918"/>
    </source>
</evidence>
<dbReference type="CDD" id="cd16378">
    <property type="entry name" value="CcmH_N"/>
    <property type="match status" value="1"/>
</dbReference>
<evidence type="ECO:0000256" key="6">
    <source>
        <dbReference type="ARBA" id="ARBA00023004"/>
    </source>
</evidence>
<proteinExistence type="inferred from homology"/>
<dbReference type="GO" id="GO:0005886">
    <property type="term" value="C:plasma membrane"/>
    <property type="evidence" value="ECO:0007669"/>
    <property type="project" value="TreeGrafter"/>
</dbReference>
<evidence type="ECO:0000313" key="9">
    <source>
        <dbReference type="EMBL" id="CAJ0698294.1"/>
    </source>
</evidence>
<comment type="caution">
    <text evidence="9">The sequence shown here is derived from an EMBL/GenBank/DDBJ whole genome shotgun (WGS) entry which is preliminary data.</text>
</comment>
<dbReference type="EMBL" id="CATWAF010000003">
    <property type="protein sequence ID" value="CAJ0698294.1"/>
    <property type="molecule type" value="Genomic_DNA"/>
</dbReference>
<keyword evidence="2 7" id="KW-0349">Heme</keyword>
<protein>
    <recommendedName>
        <fullName evidence="7">Cytochrome c-type biogenesis protein</fullName>
    </recommendedName>
</protein>